<proteinExistence type="predicted"/>
<keyword evidence="2" id="KW-0472">Membrane</keyword>
<dbReference type="Gene3D" id="3.30.70.1320">
    <property type="entry name" value="Multidrug efflux transporter AcrB pore domain like"/>
    <property type="match status" value="1"/>
</dbReference>
<feature type="transmembrane region" description="Helical" evidence="2">
    <location>
        <begin position="472"/>
        <end position="497"/>
    </location>
</feature>
<dbReference type="SUPFAM" id="SSF82866">
    <property type="entry name" value="Multidrug efflux transporter AcrB transmembrane domain"/>
    <property type="match status" value="2"/>
</dbReference>
<accession>A0A2U2BWU7</accession>
<dbReference type="SUPFAM" id="SSF82714">
    <property type="entry name" value="Multidrug efflux transporter AcrB TolC docking domain, DN and DC subdomains"/>
    <property type="match status" value="2"/>
</dbReference>
<dbReference type="GO" id="GO:0042910">
    <property type="term" value="F:xenobiotic transmembrane transporter activity"/>
    <property type="evidence" value="ECO:0007669"/>
    <property type="project" value="TreeGrafter"/>
</dbReference>
<dbReference type="InterPro" id="IPR001036">
    <property type="entry name" value="Acrflvin-R"/>
</dbReference>
<feature type="transmembrane region" description="Helical" evidence="2">
    <location>
        <begin position="21"/>
        <end position="38"/>
    </location>
</feature>
<reference evidence="4" key="1">
    <citation type="submission" date="2018-05" db="EMBL/GenBank/DDBJ databases">
        <authorList>
            <person name="Liu B.-T."/>
        </authorList>
    </citation>
    <scope>NUCLEOTIDE SEQUENCE [LARGE SCALE GENOMIC DNA]</scope>
    <source>
        <strain evidence="4">WD6-1</strain>
    </source>
</reference>
<keyword evidence="4" id="KW-1185">Reference proteome</keyword>
<dbReference type="Gene3D" id="1.20.1640.10">
    <property type="entry name" value="Multidrug efflux transporter AcrB transmembrane domain"/>
    <property type="match status" value="2"/>
</dbReference>
<feature type="transmembrane region" description="Helical" evidence="2">
    <location>
        <begin position="421"/>
        <end position="441"/>
    </location>
</feature>
<organism evidence="3 4">
    <name type="scientific">Marinicauda salina</name>
    <dbReference type="NCBI Taxonomy" id="2135793"/>
    <lineage>
        <taxon>Bacteria</taxon>
        <taxon>Pseudomonadati</taxon>
        <taxon>Pseudomonadota</taxon>
        <taxon>Alphaproteobacteria</taxon>
        <taxon>Maricaulales</taxon>
        <taxon>Maricaulaceae</taxon>
        <taxon>Marinicauda</taxon>
    </lineage>
</organism>
<feature type="transmembrane region" description="Helical" evidence="2">
    <location>
        <begin position="1054"/>
        <end position="1081"/>
    </location>
</feature>
<dbReference type="AlphaFoldDB" id="A0A2U2BWU7"/>
<keyword evidence="2" id="KW-0812">Transmembrane</keyword>
<feature type="transmembrane region" description="Helical" evidence="2">
    <location>
        <begin position="983"/>
        <end position="1007"/>
    </location>
</feature>
<dbReference type="PANTHER" id="PTHR32063:SF16">
    <property type="entry name" value="CATION EFFLUX SYSTEM (ACRB_ACRD_ACRF FAMILY)"/>
    <property type="match status" value="1"/>
</dbReference>
<dbReference type="OrthoDB" id="174266at2"/>
<evidence type="ECO:0000313" key="4">
    <source>
        <dbReference type="Proteomes" id="UP000245168"/>
    </source>
</evidence>
<dbReference type="RefSeq" id="WP_109251771.1">
    <property type="nucleotide sequence ID" value="NZ_QEXV01000001.1"/>
</dbReference>
<evidence type="ECO:0000313" key="3">
    <source>
        <dbReference type="EMBL" id="PWE18496.1"/>
    </source>
</evidence>
<dbReference type="Gene3D" id="3.30.70.1440">
    <property type="entry name" value="Multidrug efflux transporter AcrB pore domain"/>
    <property type="match status" value="1"/>
</dbReference>
<dbReference type="PANTHER" id="PTHR32063">
    <property type="match status" value="1"/>
</dbReference>
<dbReference type="PRINTS" id="PR00702">
    <property type="entry name" value="ACRIFLAVINRP"/>
</dbReference>
<feature type="transmembrane region" description="Helical" evidence="2">
    <location>
        <begin position="395"/>
        <end position="415"/>
    </location>
</feature>
<dbReference type="Proteomes" id="UP000245168">
    <property type="component" value="Unassembled WGS sequence"/>
</dbReference>
<gene>
    <name evidence="3" type="ORF">DDZ18_02505</name>
</gene>
<feature type="region of interest" description="Disordered" evidence="1">
    <location>
        <begin position="288"/>
        <end position="307"/>
    </location>
</feature>
<protein>
    <submittedName>
        <fullName evidence="3">Multidrug transporter AcrB</fullName>
    </submittedName>
</protein>
<dbReference type="InterPro" id="IPR027463">
    <property type="entry name" value="AcrB_DN_DC_subdom"/>
</dbReference>
<dbReference type="Gene3D" id="3.30.2090.10">
    <property type="entry name" value="Multidrug efflux transporter AcrB TolC docking domain, DN and DC subdomains"/>
    <property type="match status" value="2"/>
</dbReference>
<feature type="transmembrane region" description="Helical" evidence="2">
    <location>
        <begin position="563"/>
        <end position="586"/>
    </location>
</feature>
<keyword evidence="2" id="KW-1133">Transmembrane helix</keyword>
<feature type="transmembrane region" description="Helical" evidence="2">
    <location>
        <begin position="503"/>
        <end position="523"/>
    </location>
</feature>
<evidence type="ECO:0000256" key="2">
    <source>
        <dbReference type="SAM" id="Phobius"/>
    </source>
</evidence>
<feature type="compositionally biased region" description="Basic and acidic residues" evidence="1">
    <location>
        <begin position="291"/>
        <end position="304"/>
    </location>
</feature>
<dbReference type="GO" id="GO:0005886">
    <property type="term" value="C:plasma membrane"/>
    <property type="evidence" value="ECO:0007669"/>
    <property type="project" value="TreeGrafter"/>
</dbReference>
<feature type="transmembrane region" description="Helical" evidence="2">
    <location>
        <begin position="1027"/>
        <end position="1048"/>
    </location>
</feature>
<feature type="transmembrane region" description="Helical" evidence="2">
    <location>
        <begin position="931"/>
        <end position="950"/>
    </location>
</feature>
<dbReference type="Gene3D" id="3.30.70.1430">
    <property type="entry name" value="Multidrug efflux transporter AcrB pore domain"/>
    <property type="match status" value="2"/>
</dbReference>
<dbReference type="SUPFAM" id="SSF82693">
    <property type="entry name" value="Multidrug efflux transporter AcrB pore domain, PN1, PN2, PC1 and PC2 subdomains"/>
    <property type="match status" value="3"/>
</dbReference>
<comment type="caution">
    <text evidence="3">The sequence shown here is derived from an EMBL/GenBank/DDBJ whole genome shotgun (WGS) entry which is preliminary data.</text>
</comment>
<name>A0A2U2BWU7_9PROT</name>
<evidence type="ECO:0000256" key="1">
    <source>
        <dbReference type="SAM" id="MobiDB-lite"/>
    </source>
</evidence>
<sequence length="1105" mass="119581">MKLGFSGNLARGFINSPLTPLLLLAALGLGLIALLTIPREEEPQISVPMVDVMVRADGLAAPDAVELVTEPLEAIVSGIAEVDHVYSQTQDDQVLVSARFEVGVPEDIAVLRVHEEIRGNFDRIPIGIPEPLVVARGINDVPIVTLTLSPREGAGERWTDADLFTVAEELRGALSSVEATGLTFIVGGRDEQVRIEPDPERLAQYGITLQQLAAKIESANRAFPTGTVFEEGGVRVAEAGRTLRDPARIGLLVLTARDGRPVYVRDVADVVISPEPAEHRVWTLTRPGAAHGEDSHGEDAHAEDGETGWSRAPAVTLAIAKRPGANAVVVAEDIVETVEGLRGRLIPDDVEVAITRNYGETASEKANELFFHLGLATVSIVILIALAVGWRESIVVLVVIPTTILITLFASNTLGYTINRVSLFALIFSIGILVDDAIVVIENIARHWAMKDGRPRAQAAIEGVAEVGNPTIVATLTVVAALLPMLFVSGLMGPYMAPIPVNASAAMIFSFFVAMVITPWLMLRIAGRPGVEPHAESAHGGGETRLGAAYRAVASRVVMSRKVAWSFLIVVGVLTVLAMAAIPLGLVTVKLLPFDNKSEFQVIADLPEGASLEETERVLFEAADILSEIPETTSIQVHAGTAAPFNFNGLVRRYFLREAPEMGDLQVNLTPRHHRDRQSHAIALEARERLREIELPEGATLKVAEVPPGPPVIATLLAEIYGPDAETRRAVASEVRAIYEEIDYVVDVDDSFGRPRPRLRLEIDQDSLEFFRVEQRDVFDTLRILMGGMPVGYSHRGEGRDPLAVVIDLPRADRAWTERLLSTPVPTNLLPGDRGVVELGDVVTAERVEGSPLIFRRDGRYADMVMGELAGRFEAPIYGMMEVARLIESDRWPDDLPRPEIRYVDQPLTDAETALLWDGEWEITYVTFRDMGAAFMVALAGIYALVVAQFGSFRAPLVILTPVPLTLIGIVIGHWLFGAPFSATSMIGFIALAGIIVRNSILLVDFIRHEARSDETLRETVLRAGAIRFKPILLTALAAMIGASVILFDPIFQGLAISLLFGLASSTLLTVLVIPAIYVIFKDPDAAYVPSVGGGSAGADERSPS</sequence>
<feature type="transmembrane region" description="Helical" evidence="2">
    <location>
        <begin position="369"/>
        <end position="388"/>
    </location>
</feature>
<dbReference type="Pfam" id="PF00873">
    <property type="entry name" value="ACR_tran"/>
    <property type="match status" value="2"/>
</dbReference>
<dbReference type="EMBL" id="QEXV01000001">
    <property type="protein sequence ID" value="PWE18496.1"/>
    <property type="molecule type" value="Genomic_DNA"/>
</dbReference>
<feature type="transmembrane region" description="Helical" evidence="2">
    <location>
        <begin position="957"/>
        <end position="977"/>
    </location>
</feature>